<name>B0T9Z4_CAUSK</name>
<protein>
    <submittedName>
        <fullName evidence="2">Conserved hypothetical secreted protein</fullName>
    </submittedName>
</protein>
<dbReference type="OrthoDB" id="7189112at2"/>
<reference evidence="2" key="1">
    <citation type="submission" date="2008-01" db="EMBL/GenBank/DDBJ databases">
        <title>Complete sequence of plasmid2 pCAUL02 of Caulobacter sp. K31.</title>
        <authorList>
            <consortium name="US DOE Joint Genome Institute"/>
            <person name="Copeland A."/>
            <person name="Lucas S."/>
            <person name="Lapidus A."/>
            <person name="Barry K."/>
            <person name="Glavina del Rio T."/>
            <person name="Dalin E."/>
            <person name="Tice H."/>
            <person name="Pitluck S."/>
            <person name="Bruce D."/>
            <person name="Goodwin L."/>
            <person name="Thompson L.S."/>
            <person name="Brettin T."/>
            <person name="Detter J.C."/>
            <person name="Han C."/>
            <person name="Schmutz J."/>
            <person name="Larimer F."/>
            <person name="Land M."/>
            <person name="Hauser L."/>
            <person name="Kyrpides N."/>
            <person name="Kim E."/>
            <person name="Stephens C."/>
            <person name="Richardson P."/>
        </authorList>
    </citation>
    <scope>NUCLEOTIDE SEQUENCE [LARGE SCALE GENOMIC DNA]</scope>
    <source>
        <plasmid evidence="2">K31</plasmid>
        <plasmid evidence="2">pCAUL02</plasmid>
    </source>
</reference>
<geneLocation type="plasmid" evidence="2">
    <name>pCAUL02</name>
</geneLocation>
<dbReference type="HOGENOM" id="CLU_125018_0_1_5"/>
<organism evidence="2">
    <name type="scientific">Caulobacter sp. (strain K31)</name>
    <dbReference type="NCBI Taxonomy" id="366602"/>
    <lineage>
        <taxon>Bacteria</taxon>
        <taxon>Pseudomonadati</taxon>
        <taxon>Pseudomonadota</taxon>
        <taxon>Alphaproteobacteria</taxon>
        <taxon>Caulobacterales</taxon>
        <taxon>Caulobacteraceae</taxon>
        <taxon>Caulobacter</taxon>
    </lineage>
</organism>
<dbReference type="InterPro" id="IPR018673">
    <property type="entry name" value="DUF2141"/>
</dbReference>
<accession>B0T9Z4</accession>
<evidence type="ECO:0000313" key="2">
    <source>
        <dbReference type="EMBL" id="ABZ74543.1"/>
    </source>
</evidence>
<keyword evidence="2" id="KW-0614">Plasmid</keyword>
<proteinExistence type="predicted"/>
<dbReference type="KEGG" id="cak:Caul_5428"/>
<dbReference type="AlphaFoldDB" id="B0T9Z4"/>
<dbReference type="eggNOG" id="COG4704">
    <property type="taxonomic scope" value="Bacteria"/>
</dbReference>
<sequence>MKAPTAILTTILGLLALSLSAVPALADAGCEGADSATSLTVQVSGMTSARGEIAITVYGSDSKKFLAPKGKLLRVRPKTVAPTTHACFNLPGPGTYAVAVYHDANANEDFDRSVLGMPAEGFGFSNDAPTRFGLPAFEAVRFSVETGLNLIPIKLRYLK</sequence>
<gene>
    <name evidence="2" type="ordered locus">Caul_5428</name>
</gene>
<feature type="chain" id="PRO_5002755489" evidence="1">
    <location>
        <begin position="27"/>
        <end position="159"/>
    </location>
</feature>
<evidence type="ECO:0000256" key="1">
    <source>
        <dbReference type="SAM" id="SignalP"/>
    </source>
</evidence>
<keyword evidence="1" id="KW-0732">Signal</keyword>
<feature type="signal peptide" evidence="1">
    <location>
        <begin position="1"/>
        <end position="26"/>
    </location>
</feature>
<dbReference type="Pfam" id="PF09912">
    <property type="entry name" value="DUF2141"/>
    <property type="match status" value="1"/>
</dbReference>
<dbReference type="EMBL" id="CP000929">
    <property type="protein sequence ID" value="ABZ74543.1"/>
    <property type="molecule type" value="Genomic_DNA"/>
</dbReference>